<dbReference type="Proteomes" id="UP000800038">
    <property type="component" value="Unassembled WGS sequence"/>
</dbReference>
<evidence type="ECO:0000313" key="1">
    <source>
        <dbReference type="EMBL" id="KAF1943695.1"/>
    </source>
</evidence>
<organism evidence="1 2">
    <name type="scientific">Clathrospora elynae</name>
    <dbReference type="NCBI Taxonomy" id="706981"/>
    <lineage>
        <taxon>Eukaryota</taxon>
        <taxon>Fungi</taxon>
        <taxon>Dikarya</taxon>
        <taxon>Ascomycota</taxon>
        <taxon>Pezizomycotina</taxon>
        <taxon>Dothideomycetes</taxon>
        <taxon>Pleosporomycetidae</taxon>
        <taxon>Pleosporales</taxon>
        <taxon>Diademaceae</taxon>
        <taxon>Clathrospora</taxon>
    </lineage>
</organism>
<reference evidence="1" key="1">
    <citation type="journal article" date="2020" name="Stud. Mycol.">
        <title>101 Dothideomycetes genomes: a test case for predicting lifestyles and emergence of pathogens.</title>
        <authorList>
            <person name="Haridas S."/>
            <person name="Albert R."/>
            <person name="Binder M."/>
            <person name="Bloem J."/>
            <person name="Labutti K."/>
            <person name="Salamov A."/>
            <person name="Andreopoulos B."/>
            <person name="Baker S."/>
            <person name="Barry K."/>
            <person name="Bills G."/>
            <person name="Bluhm B."/>
            <person name="Cannon C."/>
            <person name="Castanera R."/>
            <person name="Culley D."/>
            <person name="Daum C."/>
            <person name="Ezra D."/>
            <person name="Gonzalez J."/>
            <person name="Henrissat B."/>
            <person name="Kuo A."/>
            <person name="Liang C."/>
            <person name="Lipzen A."/>
            <person name="Lutzoni F."/>
            <person name="Magnuson J."/>
            <person name="Mondo S."/>
            <person name="Nolan M."/>
            <person name="Ohm R."/>
            <person name="Pangilinan J."/>
            <person name="Park H.-J."/>
            <person name="Ramirez L."/>
            <person name="Alfaro M."/>
            <person name="Sun H."/>
            <person name="Tritt A."/>
            <person name="Yoshinaga Y."/>
            <person name="Zwiers L.-H."/>
            <person name="Turgeon B."/>
            <person name="Goodwin S."/>
            <person name="Spatafora J."/>
            <person name="Crous P."/>
            <person name="Grigoriev I."/>
        </authorList>
    </citation>
    <scope>NUCLEOTIDE SEQUENCE</scope>
    <source>
        <strain evidence="1">CBS 161.51</strain>
    </source>
</reference>
<gene>
    <name evidence="1" type="ORF">EJ02DRAFT_433060</name>
</gene>
<name>A0A6A5SST5_9PLEO</name>
<evidence type="ECO:0000313" key="2">
    <source>
        <dbReference type="Proteomes" id="UP000800038"/>
    </source>
</evidence>
<keyword evidence="2" id="KW-1185">Reference proteome</keyword>
<accession>A0A6A5SST5</accession>
<sequence>MGAPQQLSATTSASTGAGLMQPLITTNSTMMTSASMQPGHAYSGPRWLDNILWEVNTLTFDDWELSGPPSPTIGLQDPRPTTGVQEAYDLFLSHPGAQHVTKNIPAITLALDIPKSEDACEAVLRCVAAIAARLPKKPIKILDYRWSLYGFGVANIANIFEDVADAAGLDVVGRNWRVWPRLEDGDREWLAGHQAQWEKEFKKPWMLALV</sequence>
<protein>
    <submittedName>
        <fullName evidence="1">Uncharacterized protein</fullName>
    </submittedName>
</protein>
<dbReference type="EMBL" id="ML976023">
    <property type="protein sequence ID" value="KAF1943695.1"/>
    <property type="molecule type" value="Genomic_DNA"/>
</dbReference>
<dbReference type="AlphaFoldDB" id="A0A6A5SST5"/>
<proteinExistence type="predicted"/>